<dbReference type="AlphaFoldDB" id="A0A935JZ00"/>
<evidence type="ECO:0000313" key="1">
    <source>
        <dbReference type="EMBL" id="MBK7416287.1"/>
    </source>
</evidence>
<gene>
    <name evidence="1" type="ORF">IPJ38_15480</name>
</gene>
<comment type="caution">
    <text evidence="1">The sequence shown here is derived from an EMBL/GenBank/DDBJ whole genome shotgun (WGS) entry which is preliminary data.</text>
</comment>
<reference evidence="1 2" key="1">
    <citation type="submission" date="2020-10" db="EMBL/GenBank/DDBJ databases">
        <title>Connecting structure to function with the recovery of over 1000 high-quality activated sludge metagenome-assembled genomes encoding full-length rRNA genes using long-read sequencing.</title>
        <authorList>
            <person name="Singleton C.M."/>
            <person name="Petriglieri F."/>
            <person name="Kristensen J.M."/>
            <person name="Kirkegaard R.H."/>
            <person name="Michaelsen T.Y."/>
            <person name="Andersen M.H."/>
            <person name="Karst S.M."/>
            <person name="Dueholm M.S."/>
            <person name="Nielsen P.H."/>
            <person name="Albertsen M."/>
        </authorList>
    </citation>
    <scope>NUCLEOTIDE SEQUENCE [LARGE SCALE GENOMIC DNA]</scope>
    <source>
        <strain evidence="1">EsbW_18-Q3-R4-48_BATAC.463</strain>
    </source>
</reference>
<evidence type="ECO:0008006" key="3">
    <source>
        <dbReference type="Google" id="ProtNLM"/>
    </source>
</evidence>
<sequence>MQNTIQKIQSTAADQAEMLLNLLRVSFEGNQEMLEFNATMAKRSLNLIAKHSKALITNQELAQNPVWFAELAQDANQACSDYLLGSKA</sequence>
<evidence type="ECO:0000313" key="2">
    <source>
        <dbReference type="Proteomes" id="UP000739411"/>
    </source>
</evidence>
<organism evidence="1 2">
    <name type="scientific">Candidatus Dechloromonas phosphorivorans</name>
    <dbReference type="NCBI Taxonomy" id="2899244"/>
    <lineage>
        <taxon>Bacteria</taxon>
        <taxon>Pseudomonadati</taxon>
        <taxon>Pseudomonadota</taxon>
        <taxon>Betaproteobacteria</taxon>
        <taxon>Rhodocyclales</taxon>
        <taxon>Azonexaceae</taxon>
        <taxon>Dechloromonas</taxon>
    </lineage>
</organism>
<name>A0A935JZ00_9RHOO</name>
<accession>A0A935JZ00</accession>
<proteinExistence type="predicted"/>
<dbReference type="Proteomes" id="UP000739411">
    <property type="component" value="Unassembled WGS sequence"/>
</dbReference>
<dbReference type="EMBL" id="JADJMS010000038">
    <property type="protein sequence ID" value="MBK7416287.1"/>
    <property type="molecule type" value="Genomic_DNA"/>
</dbReference>
<protein>
    <recommendedName>
        <fullName evidence="3">Phasin domain-containing protein</fullName>
    </recommendedName>
</protein>